<dbReference type="EMBL" id="JAKIXB020000014">
    <property type="protein sequence ID" value="KAL1602187.1"/>
    <property type="molecule type" value="Genomic_DNA"/>
</dbReference>
<name>A0ABR3RE42_9PLEO</name>
<reference evidence="3 4" key="1">
    <citation type="submission" date="2024-02" db="EMBL/GenBank/DDBJ databases">
        <title>De novo assembly and annotation of 12 fungi associated with fruit tree decline syndrome in Ontario, Canada.</title>
        <authorList>
            <person name="Sulman M."/>
            <person name="Ellouze W."/>
            <person name="Ilyukhin E."/>
        </authorList>
    </citation>
    <scope>NUCLEOTIDE SEQUENCE [LARGE SCALE GENOMIC DNA]</scope>
    <source>
        <strain evidence="3 4">M97-236</strain>
    </source>
</reference>
<gene>
    <name evidence="3" type="ORF">SLS59_004874</name>
</gene>
<evidence type="ECO:0000313" key="4">
    <source>
        <dbReference type="Proteomes" id="UP001521222"/>
    </source>
</evidence>
<dbReference type="PANTHER" id="PTHR10622">
    <property type="entry name" value="HET DOMAIN-CONTAINING PROTEIN"/>
    <property type="match status" value="1"/>
</dbReference>
<proteinExistence type="predicted"/>
<evidence type="ECO:0000313" key="3">
    <source>
        <dbReference type="EMBL" id="KAL1602187.1"/>
    </source>
</evidence>
<sequence>MRLIKVEKVEDLKFKEFGADAELPRYAILSHTWGDPDTEVTFEELQSLSLPETDENDKTRVRGKAGFSKIENACREARTDGYKYLWVDTCCIRKTTSEETEAVNSMFRWYRGAKVCYAYLNDVALSKVEDDGNHDLVTKPELRSARWFARGWTVMELIAPVKVEFFDKNWKFLGTRKTLKTMLSNITKINEAVLADTKKLKKTTIAQRMSWMVGRKTFKDEDVVYSMLGIFDVNMNTIYGEGKDKTFKRLQKKLAKKFANKDDDQTLYAWQPSQPPHPCKPEDTVKGTRVRPMKSTKDGLSMYASDYADYVFKGSKGIVSAPQISSNEVQVKDTTIKSLILEVSDLKEIFIAVLESRPEAGSESQLAVVLQKHASGGYVRHNTAPLLTYQPSRPAEKAYIIPIHGGKII</sequence>
<dbReference type="InterPro" id="IPR010730">
    <property type="entry name" value="HET"/>
</dbReference>
<dbReference type="Pfam" id="PF06985">
    <property type="entry name" value="HET"/>
    <property type="match status" value="1"/>
</dbReference>
<organism evidence="3 4">
    <name type="scientific">Nothophoma quercina</name>
    <dbReference type="NCBI Taxonomy" id="749835"/>
    <lineage>
        <taxon>Eukaryota</taxon>
        <taxon>Fungi</taxon>
        <taxon>Dikarya</taxon>
        <taxon>Ascomycota</taxon>
        <taxon>Pezizomycotina</taxon>
        <taxon>Dothideomycetes</taxon>
        <taxon>Pleosporomycetidae</taxon>
        <taxon>Pleosporales</taxon>
        <taxon>Pleosporineae</taxon>
        <taxon>Didymellaceae</taxon>
        <taxon>Nothophoma</taxon>
    </lineage>
</organism>
<dbReference type="Proteomes" id="UP001521222">
    <property type="component" value="Unassembled WGS sequence"/>
</dbReference>
<evidence type="ECO:0000256" key="1">
    <source>
        <dbReference type="SAM" id="MobiDB-lite"/>
    </source>
</evidence>
<dbReference type="PANTHER" id="PTHR10622:SF10">
    <property type="entry name" value="HET DOMAIN-CONTAINING PROTEIN"/>
    <property type="match status" value="1"/>
</dbReference>
<accession>A0ABR3RE42</accession>
<protein>
    <recommendedName>
        <fullName evidence="2">Heterokaryon incompatibility domain-containing protein</fullName>
    </recommendedName>
</protein>
<feature type="region of interest" description="Disordered" evidence="1">
    <location>
        <begin position="272"/>
        <end position="292"/>
    </location>
</feature>
<keyword evidence="4" id="KW-1185">Reference proteome</keyword>
<evidence type="ECO:0000259" key="2">
    <source>
        <dbReference type="Pfam" id="PF06985"/>
    </source>
</evidence>
<comment type="caution">
    <text evidence="3">The sequence shown here is derived from an EMBL/GenBank/DDBJ whole genome shotgun (WGS) entry which is preliminary data.</text>
</comment>
<feature type="domain" description="Heterokaryon incompatibility" evidence="2">
    <location>
        <begin position="26"/>
        <end position="123"/>
    </location>
</feature>